<keyword evidence="4" id="KW-1133">Transmembrane helix</keyword>
<dbReference type="EMBL" id="AZHB01000004">
    <property type="protein sequence ID" value="OAA70569.1"/>
    <property type="molecule type" value="Genomic_DNA"/>
</dbReference>
<keyword evidence="4" id="KW-0812">Transmembrane</keyword>
<dbReference type="PROSITE" id="PS50088">
    <property type="entry name" value="ANK_REPEAT"/>
    <property type="match status" value="2"/>
</dbReference>
<dbReference type="Pfam" id="PF12796">
    <property type="entry name" value="Ank_2"/>
    <property type="match status" value="1"/>
</dbReference>
<evidence type="ECO:0000313" key="6">
    <source>
        <dbReference type="Proteomes" id="UP000076744"/>
    </source>
</evidence>
<dbReference type="AlphaFoldDB" id="A0A162MUB5"/>
<keyword evidence="1" id="KW-0677">Repeat</keyword>
<name>A0A162MUB5_CORFA</name>
<dbReference type="InterPro" id="IPR002110">
    <property type="entry name" value="Ankyrin_rpt"/>
</dbReference>
<accession>A0A162MUB5</accession>
<protein>
    <submittedName>
        <fullName evidence="5">Ankyrin repeat-containing domain protein</fullName>
    </submittedName>
</protein>
<dbReference type="PANTHER" id="PTHR24198:SF165">
    <property type="entry name" value="ANKYRIN REPEAT-CONTAINING PROTEIN-RELATED"/>
    <property type="match status" value="1"/>
</dbReference>
<evidence type="ECO:0000256" key="2">
    <source>
        <dbReference type="ARBA" id="ARBA00023043"/>
    </source>
</evidence>
<dbReference type="RefSeq" id="XP_018706856.1">
    <property type="nucleotide sequence ID" value="XM_018846149.1"/>
</dbReference>
<evidence type="ECO:0000256" key="1">
    <source>
        <dbReference type="ARBA" id="ARBA00022737"/>
    </source>
</evidence>
<dbReference type="SUPFAM" id="SSF48403">
    <property type="entry name" value="Ankyrin repeat"/>
    <property type="match status" value="1"/>
</dbReference>
<dbReference type="Gene3D" id="1.25.40.20">
    <property type="entry name" value="Ankyrin repeat-containing domain"/>
    <property type="match status" value="1"/>
</dbReference>
<keyword evidence="2 3" id="KW-0040">ANK repeat</keyword>
<dbReference type="GeneID" id="30018835"/>
<evidence type="ECO:0000256" key="4">
    <source>
        <dbReference type="SAM" id="Phobius"/>
    </source>
</evidence>
<proteinExistence type="predicted"/>
<dbReference type="OrthoDB" id="4772757at2759"/>
<feature type="transmembrane region" description="Helical" evidence="4">
    <location>
        <begin position="404"/>
        <end position="427"/>
    </location>
</feature>
<evidence type="ECO:0000256" key="3">
    <source>
        <dbReference type="PROSITE-ProRule" id="PRU00023"/>
    </source>
</evidence>
<dbReference type="PROSITE" id="PS50297">
    <property type="entry name" value="ANK_REP_REGION"/>
    <property type="match status" value="2"/>
</dbReference>
<dbReference type="InterPro" id="IPR036770">
    <property type="entry name" value="Ankyrin_rpt-contain_sf"/>
</dbReference>
<dbReference type="PANTHER" id="PTHR24198">
    <property type="entry name" value="ANKYRIN REPEAT AND PROTEIN KINASE DOMAIN-CONTAINING PROTEIN"/>
    <property type="match status" value="1"/>
</dbReference>
<feature type="repeat" description="ANK" evidence="3">
    <location>
        <begin position="106"/>
        <end position="134"/>
    </location>
</feature>
<dbReference type="SMART" id="SM00248">
    <property type="entry name" value="ANK"/>
    <property type="match status" value="3"/>
</dbReference>
<reference evidence="5 6" key="1">
    <citation type="journal article" date="2016" name="Genome Biol. Evol.">
        <title>Divergent and convergent evolution of fungal pathogenicity.</title>
        <authorList>
            <person name="Shang Y."/>
            <person name="Xiao G."/>
            <person name="Zheng P."/>
            <person name="Cen K."/>
            <person name="Zhan S."/>
            <person name="Wang C."/>
        </authorList>
    </citation>
    <scope>NUCLEOTIDE SEQUENCE [LARGE SCALE GENOMIC DNA]</scope>
    <source>
        <strain evidence="5 6">ARSEF 2679</strain>
    </source>
</reference>
<comment type="caution">
    <text evidence="5">The sequence shown here is derived from an EMBL/GenBank/DDBJ whole genome shotgun (WGS) entry which is preliminary data.</text>
</comment>
<gene>
    <name evidence="5" type="ORF">ISF_02543</name>
</gene>
<organism evidence="5 6">
    <name type="scientific">Cordyceps fumosorosea (strain ARSEF 2679)</name>
    <name type="common">Isaria fumosorosea</name>
    <dbReference type="NCBI Taxonomy" id="1081104"/>
    <lineage>
        <taxon>Eukaryota</taxon>
        <taxon>Fungi</taxon>
        <taxon>Dikarya</taxon>
        <taxon>Ascomycota</taxon>
        <taxon>Pezizomycotina</taxon>
        <taxon>Sordariomycetes</taxon>
        <taxon>Hypocreomycetidae</taxon>
        <taxon>Hypocreales</taxon>
        <taxon>Cordycipitaceae</taxon>
        <taxon>Cordyceps</taxon>
    </lineage>
</organism>
<dbReference type="Pfam" id="PF13637">
    <property type="entry name" value="Ank_4"/>
    <property type="match status" value="1"/>
</dbReference>
<dbReference type="Proteomes" id="UP000076744">
    <property type="component" value="Unassembled WGS sequence"/>
</dbReference>
<sequence>MSDGFVIVYSRIPRRSSVDDLPRYAAEGAHANTLDDRIAATPGLALPILATANIRRASGGPPSEAALLLAHDICAAFHTAVTNNQDDVITRFVMRGYVSPDTPDAQGETPLLAAARRGHVAAVRALIALGASVDGFGLLTTFAYERGEGSSVTRRRRTPLQAAAEAGHLAVVKVLMEEGGADDGLVSPDDGALALRLAAAGGHREVVAYLPARRGGGWRRWRARHTREARAVRRAVRRIGRFLYYALVAPPKLLVWHLPRWMWEERARIVGWLGRKVAEVPKVLRKAPQCVSRAAKAVPELCGRAARAIGRTARRTPGVLALISRWVLDGIARTYRAVGYGMQKLASLAHTAVAAALSWFKRITLRDVWRGLVIAVRAVVFDVPKAVVGVLADAGEVIYKSLKMLFGCLGACVYYGAVWAGWVAVYVPKRLAEVAMALGRSVANTMEEVMVHIDPKRI</sequence>
<keyword evidence="4" id="KW-0472">Membrane</keyword>
<feature type="repeat" description="ANK" evidence="3">
    <location>
        <begin position="155"/>
        <end position="179"/>
    </location>
</feature>
<keyword evidence="6" id="KW-1185">Reference proteome</keyword>
<evidence type="ECO:0000313" key="5">
    <source>
        <dbReference type="EMBL" id="OAA70569.1"/>
    </source>
</evidence>
<dbReference type="STRING" id="1081104.A0A162MUB5"/>